<sequence length="300" mass="33199">MSQFPSLPLFTDAFLADTGHLTAQETGAYLLLLMMAWRLPECRLPDDDQKLSRWARVDSRTWKRIKPAIMEFWTFEEGFWTQKRLSKERSVVSKRAEVARDNGKHGGRPKSLENNEAQNPAGSSQVTQQKAPNPNPSKEYSDTSVSEMSADIAPREVSINDQIWNTKAALSDLSGKSPESVGKWIGKALKDHPPDVVKQGIDAALHAGTRDPFSYARSVMLNTRGPQNDQQGNRNGRTNSAARSTGTAARVAALMGYDDEHGGDDAAEERRVSDRASWPEGRNPSRFLDAEPDTAGVYRA</sequence>
<dbReference type="RefSeq" id="WP_181053234.1">
    <property type="nucleotide sequence ID" value="NZ_JACDXJ010000001.1"/>
</dbReference>
<dbReference type="EMBL" id="JACDXJ010000001">
    <property type="protein sequence ID" value="MBA1157784.1"/>
    <property type="molecule type" value="Genomic_DNA"/>
</dbReference>
<feature type="compositionally biased region" description="Basic and acidic residues" evidence="1">
    <location>
        <begin position="258"/>
        <end position="274"/>
    </location>
</feature>
<evidence type="ECO:0000256" key="1">
    <source>
        <dbReference type="SAM" id="MobiDB-lite"/>
    </source>
</evidence>
<name>A0A838BPW1_9HYPH</name>
<evidence type="ECO:0000313" key="3">
    <source>
        <dbReference type="Proteomes" id="UP000572984"/>
    </source>
</evidence>
<feature type="region of interest" description="Disordered" evidence="1">
    <location>
        <begin position="91"/>
        <end position="147"/>
    </location>
</feature>
<keyword evidence="3" id="KW-1185">Reference proteome</keyword>
<comment type="caution">
    <text evidence="2">The sequence shown here is derived from an EMBL/GenBank/DDBJ whole genome shotgun (WGS) entry which is preliminary data.</text>
</comment>
<organism evidence="2 3">
    <name type="scientific">Microvirga mediterraneensis</name>
    <dbReference type="NCBI Taxonomy" id="2754695"/>
    <lineage>
        <taxon>Bacteria</taxon>
        <taxon>Pseudomonadati</taxon>
        <taxon>Pseudomonadota</taxon>
        <taxon>Alphaproteobacteria</taxon>
        <taxon>Hyphomicrobiales</taxon>
        <taxon>Methylobacteriaceae</taxon>
        <taxon>Microvirga</taxon>
    </lineage>
</organism>
<reference evidence="2 3" key="1">
    <citation type="submission" date="2020-07" db="EMBL/GenBank/DDBJ databases">
        <title>Draft genome and description of Microvirga mediterraneensis Marseille-Q2068 sp. nov.</title>
        <authorList>
            <person name="Boxberger M."/>
        </authorList>
    </citation>
    <scope>NUCLEOTIDE SEQUENCE [LARGE SCALE GENOMIC DNA]</scope>
    <source>
        <strain evidence="2 3">Marseille-Q2068</strain>
    </source>
</reference>
<dbReference type="InterPro" id="IPR010781">
    <property type="entry name" value="DUF1376"/>
</dbReference>
<gene>
    <name evidence="2" type="ORF">H0S73_16860</name>
</gene>
<feature type="compositionally biased region" description="Polar residues" evidence="1">
    <location>
        <begin position="112"/>
        <end position="147"/>
    </location>
</feature>
<dbReference type="Proteomes" id="UP000572984">
    <property type="component" value="Unassembled WGS sequence"/>
</dbReference>
<evidence type="ECO:0000313" key="2">
    <source>
        <dbReference type="EMBL" id="MBA1157784.1"/>
    </source>
</evidence>
<proteinExistence type="predicted"/>
<feature type="region of interest" description="Disordered" evidence="1">
    <location>
        <begin position="223"/>
        <end position="300"/>
    </location>
</feature>
<feature type="compositionally biased region" description="Basic and acidic residues" evidence="1">
    <location>
        <begin position="91"/>
        <end position="104"/>
    </location>
</feature>
<dbReference type="AlphaFoldDB" id="A0A838BPW1"/>
<feature type="compositionally biased region" description="Polar residues" evidence="1">
    <location>
        <begin position="223"/>
        <end position="247"/>
    </location>
</feature>
<accession>A0A838BPW1</accession>
<protein>
    <submittedName>
        <fullName evidence="2">DUF1376 domain-containing protein</fullName>
    </submittedName>
</protein>
<dbReference type="Pfam" id="PF07120">
    <property type="entry name" value="DUF1376"/>
    <property type="match status" value="1"/>
</dbReference>